<evidence type="ECO:0000256" key="2">
    <source>
        <dbReference type="ARBA" id="ARBA00023026"/>
    </source>
</evidence>
<evidence type="ECO:0000256" key="3">
    <source>
        <dbReference type="SAM" id="MobiDB-lite"/>
    </source>
</evidence>
<keyword evidence="1" id="KW-0378">Hydrolase</keyword>
<dbReference type="InterPro" id="IPR017850">
    <property type="entry name" value="Alkaline_phosphatase_core_sf"/>
</dbReference>
<sequence>MTSEPATTARGARRARPGAGAAVLAVIVSVLAVSGCAPPAADPPAPISTAPARSGSAPPAAAPATPAPIAVDKVLVIMEENRSVGDVATHLPYLMSQAHRYGYATDYHAIRHPSLPNYLSIAGGSTFGVTDDEDPAVHEIAGRSVFGALLAGGHTAMTYADGMPTTCALHNHGDYAVRHNPWTYFADPGERSACRRLDVPAGTPTRGALAADVSAGRLPTVGLLVPDVCHDGHDCSAAVTDRWLRSWLPTITAGPDFRSGRLAVVVTWDEDDDHSGNRVPLIVLHPSLTGRTVGGRLDHDALSGSLLRVAGEKPLRKGKGTPDVLEAFGLR</sequence>
<dbReference type="EMBL" id="BAAAYX010000002">
    <property type="protein sequence ID" value="GAA3689918.1"/>
    <property type="molecule type" value="Genomic_DNA"/>
</dbReference>
<dbReference type="PANTHER" id="PTHR31956:SF8">
    <property type="entry name" value="ACID PHOSPHATASE PHOA (AFU_ORTHOLOGUE AFUA_1G03570)"/>
    <property type="match status" value="1"/>
</dbReference>
<dbReference type="Gene3D" id="3.40.720.10">
    <property type="entry name" value="Alkaline Phosphatase, subunit A"/>
    <property type="match status" value="1"/>
</dbReference>
<evidence type="ECO:0000313" key="5">
    <source>
        <dbReference type="Proteomes" id="UP001500051"/>
    </source>
</evidence>
<dbReference type="PANTHER" id="PTHR31956">
    <property type="entry name" value="NON-SPECIFIC PHOSPHOLIPASE C4-RELATED"/>
    <property type="match status" value="1"/>
</dbReference>
<accession>A0ABP7CKD2</accession>
<reference evidence="5" key="1">
    <citation type="journal article" date="2019" name="Int. J. Syst. Evol. Microbiol.">
        <title>The Global Catalogue of Microorganisms (GCM) 10K type strain sequencing project: providing services to taxonomists for standard genome sequencing and annotation.</title>
        <authorList>
            <consortium name="The Broad Institute Genomics Platform"/>
            <consortium name="The Broad Institute Genome Sequencing Center for Infectious Disease"/>
            <person name="Wu L."/>
            <person name="Ma J."/>
        </authorList>
    </citation>
    <scope>NUCLEOTIDE SEQUENCE [LARGE SCALE GENOMIC DNA]</scope>
    <source>
        <strain evidence="5">JCM 16548</strain>
    </source>
</reference>
<dbReference type="InterPro" id="IPR007312">
    <property type="entry name" value="Phosphoesterase"/>
</dbReference>
<dbReference type="Pfam" id="PF04185">
    <property type="entry name" value="Phosphoesterase"/>
    <property type="match status" value="1"/>
</dbReference>
<keyword evidence="5" id="KW-1185">Reference proteome</keyword>
<protein>
    <submittedName>
        <fullName evidence="4">Phosphatidylinositol-3-phosphatase</fullName>
    </submittedName>
</protein>
<name>A0ABP7CKD2_9ACTN</name>
<feature type="region of interest" description="Disordered" evidence="3">
    <location>
        <begin position="41"/>
        <end position="64"/>
    </location>
</feature>
<proteinExistence type="predicted"/>
<comment type="caution">
    <text evidence="4">The sequence shown here is derived from an EMBL/GenBank/DDBJ whole genome shotgun (WGS) entry which is preliminary data.</text>
</comment>
<organism evidence="4 5">
    <name type="scientific">Microlunatus aurantiacus</name>
    <dbReference type="NCBI Taxonomy" id="446786"/>
    <lineage>
        <taxon>Bacteria</taxon>
        <taxon>Bacillati</taxon>
        <taxon>Actinomycetota</taxon>
        <taxon>Actinomycetes</taxon>
        <taxon>Propionibacteriales</taxon>
        <taxon>Propionibacteriaceae</taxon>
        <taxon>Microlunatus</taxon>
    </lineage>
</organism>
<evidence type="ECO:0000256" key="1">
    <source>
        <dbReference type="ARBA" id="ARBA00022801"/>
    </source>
</evidence>
<dbReference type="Proteomes" id="UP001500051">
    <property type="component" value="Unassembled WGS sequence"/>
</dbReference>
<feature type="compositionally biased region" description="Low complexity" evidence="3">
    <location>
        <begin position="47"/>
        <end position="64"/>
    </location>
</feature>
<evidence type="ECO:0000313" key="4">
    <source>
        <dbReference type="EMBL" id="GAA3689918.1"/>
    </source>
</evidence>
<gene>
    <name evidence="4" type="primary">sapM</name>
    <name evidence="4" type="ORF">GCM10022204_00860</name>
</gene>
<dbReference type="RefSeq" id="WP_344810292.1">
    <property type="nucleotide sequence ID" value="NZ_BAAAYX010000002.1"/>
</dbReference>
<keyword evidence="2" id="KW-0843">Virulence</keyword>